<dbReference type="SUPFAM" id="SSF57567">
    <property type="entry name" value="Serine protease inhibitors"/>
    <property type="match status" value="1"/>
</dbReference>
<proteinExistence type="predicted"/>
<dbReference type="Gene3D" id="2.10.25.10">
    <property type="entry name" value="Laminin"/>
    <property type="match status" value="1"/>
</dbReference>
<evidence type="ECO:0000256" key="2">
    <source>
        <dbReference type="SAM" id="SignalP"/>
    </source>
</evidence>
<dbReference type="InterPro" id="IPR002919">
    <property type="entry name" value="TIL_dom"/>
</dbReference>
<dbReference type="Pfam" id="PF01826">
    <property type="entry name" value="TIL"/>
    <property type="match status" value="1"/>
</dbReference>
<feature type="signal peptide" evidence="2">
    <location>
        <begin position="1"/>
        <end position="15"/>
    </location>
</feature>
<dbReference type="CDD" id="cd19941">
    <property type="entry name" value="TIL"/>
    <property type="match status" value="1"/>
</dbReference>
<dbReference type="AlphaFoldDB" id="A0AAF3F230"/>
<dbReference type="InterPro" id="IPR036084">
    <property type="entry name" value="Ser_inhib-like_sf"/>
</dbReference>
<dbReference type="GO" id="GO:0004867">
    <property type="term" value="F:serine-type endopeptidase inhibitor activity"/>
    <property type="evidence" value="ECO:0007669"/>
    <property type="project" value="UniProtKB-KW"/>
</dbReference>
<keyword evidence="4" id="KW-1185">Reference proteome</keyword>
<keyword evidence="1" id="KW-0722">Serine protease inhibitor</keyword>
<keyword evidence="2" id="KW-0732">Signal</keyword>
<feature type="domain" description="TIL" evidence="3">
    <location>
        <begin position="41"/>
        <end position="101"/>
    </location>
</feature>
<evidence type="ECO:0000259" key="3">
    <source>
        <dbReference type="Pfam" id="PF01826"/>
    </source>
</evidence>
<keyword evidence="1" id="KW-0646">Protease inhibitor</keyword>
<name>A0AAF3F230_9BILA</name>
<organism evidence="4 6">
    <name type="scientific">Mesorhabditis belari</name>
    <dbReference type="NCBI Taxonomy" id="2138241"/>
    <lineage>
        <taxon>Eukaryota</taxon>
        <taxon>Metazoa</taxon>
        <taxon>Ecdysozoa</taxon>
        <taxon>Nematoda</taxon>
        <taxon>Chromadorea</taxon>
        <taxon>Rhabditida</taxon>
        <taxon>Rhabditina</taxon>
        <taxon>Rhabditomorpha</taxon>
        <taxon>Rhabditoidea</taxon>
        <taxon>Rhabditidae</taxon>
        <taxon>Mesorhabditinae</taxon>
        <taxon>Mesorhabditis</taxon>
    </lineage>
</organism>
<feature type="chain" id="PRO_5041894086" evidence="2">
    <location>
        <begin position="16"/>
        <end position="111"/>
    </location>
</feature>
<evidence type="ECO:0000256" key="1">
    <source>
        <dbReference type="ARBA" id="ARBA00022900"/>
    </source>
</evidence>
<protein>
    <submittedName>
        <fullName evidence="5 6">TIL domain-containing protein</fullName>
    </submittedName>
</protein>
<sequence length="111" mass="12273">MYCLFLFSFIGVGLAIPITPMLTSDELAAHKADQKELSKTCPANAEWRECSNLCPEKHCGNIMMVSSCFSLRCGGPKCMCQEGFVRTSEANNADCVRRETCIEKNAQALRT</sequence>
<dbReference type="WBParaSite" id="MBELARI_LOCUS2056">
    <property type="protein sequence ID" value="MBELARI_LOCUS2056"/>
    <property type="gene ID" value="MBELARI_LOCUS2056"/>
</dbReference>
<evidence type="ECO:0000313" key="6">
    <source>
        <dbReference type="WBParaSite" id="MBELARI_LOCUS2056"/>
    </source>
</evidence>
<reference evidence="5 6" key="1">
    <citation type="submission" date="2024-02" db="UniProtKB">
        <authorList>
            <consortium name="WormBaseParasite"/>
        </authorList>
    </citation>
    <scope>IDENTIFICATION</scope>
</reference>
<accession>A0AAF3F230</accession>
<evidence type="ECO:0000313" key="5">
    <source>
        <dbReference type="WBParaSite" id="MBELARI_LOCUS16326"/>
    </source>
</evidence>
<dbReference type="WBParaSite" id="MBELARI_LOCUS16326">
    <property type="protein sequence ID" value="MBELARI_LOCUS16326"/>
    <property type="gene ID" value="MBELARI_LOCUS16326"/>
</dbReference>
<evidence type="ECO:0000313" key="4">
    <source>
        <dbReference type="Proteomes" id="UP000887575"/>
    </source>
</evidence>
<dbReference type="Proteomes" id="UP000887575">
    <property type="component" value="Unassembled WGS sequence"/>
</dbReference>